<dbReference type="GO" id="GO:0006260">
    <property type="term" value="P:DNA replication"/>
    <property type="evidence" value="ECO:0007669"/>
    <property type="project" value="UniProtKB-KW"/>
</dbReference>
<evidence type="ECO:0000259" key="8">
    <source>
        <dbReference type="Pfam" id="PF05840"/>
    </source>
</evidence>
<protein>
    <submittedName>
        <fullName evidence="9">Replication endonuclease</fullName>
    </submittedName>
</protein>
<feature type="region of interest" description="Disordered" evidence="7">
    <location>
        <begin position="332"/>
        <end position="358"/>
    </location>
</feature>
<evidence type="ECO:0000256" key="1">
    <source>
        <dbReference type="ARBA" id="ARBA00003293"/>
    </source>
</evidence>
<comment type="similarity">
    <text evidence="2">Belongs to the phage GPA family.</text>
</comment>
<keyword evidence="5 9" id="KW-0255">Endonuclease</keyword>
<keyword evidence="3" id="KW-0235">DNA replication</keyword>
<organism evidence="9">
    <name type="scientific">bacterium 19CA06SA08-2</name>
    <dbReference type="NCBI Taxonomy" id="2920658"/>
    <lineage>
        <taxon>Bacteria</taxon>
    </lineage>
</organism>
<evidence type="ECO:0000256" key="2">
    <source>
        <dbReference type="ARBA" id="ARBA00009260"/>
    </source>
</evidence>
<keyword evidence="4" id="KW-0540">Nuclease</keyword>
<name>A0AAU6U4X9_UNCXX</name>
<proteinExistence type="inferred from homology"/>
<dbReference type="EMBL" id="CP095353">
    <property type="protein sequence ID" value="XAG69156.1"/>
    <property type="molecule type" value="Genomic_DNA"/>
</dbReference>
<dbReference type="Pfam" id="PF05840">
    <property type="entry name" value="Phage_GPA"/>
    <property type="match status" value="1"/>
</dbReference>
<reference evidence="9" key="1">
    <citation type="submission" date="2022-03" db="EMBL/GenBank/DDBJ databases">
        <title>Sea Food Isolates.</title>
        <authorList>
            <person name="Li c."/>
        </authorList>
    </citation>
    <scope>NUCLEOTIDE SEQUENCE</scope>
    <source>
        <strain evidence="9">19CA06SA08-2</strain>
    </source>
</reference>
<feature type="domain" description="Replication gene A protein-like" evidence="8">
    <location>
        <begin position="165"/>
        <end position="485"/>
    </location>
</feature>
<evidence type="ECO:0000256" key="7">
    <source>
        <dbReference type="SAM" id="MobiDB-lite"/>
    </source>
</evidence>
<dbReference type="GO" id="GO:0016787">
    <property type="term" value="F:hydrolase activity"/>
    <property type="evidence" value="ECO:0007669"/>
    <property type="project" value="UniProtKB-KW"/>
</dbReference>
<accession>A0AAU6U4X9</accession>
<dbReference type="InterPro" id="IPR008766">
    <property type="entry name" value="Replication_gene_A-like"/>
</dbReference>
<sequence length="899" mass="100975">MSTKAMARHIMACRRVSLYPLSAARLPAARRAEFTGGDIDTRIETIKSYFVGITGAYALDWALDLLDRPIPREGGGPGVQLPNDLLAELFVGYCVRRAPDVLKGVAICQDANRWLSSRITTLRQVQNAIPEPLESLRTKEDRERLAVNYVERVMRLFNATTDFGDQQVPALRLWKVCSQPLAAWGLLPRLPKFKTAETRDAFIAAHLVRWIDPKWWARKLRKIWEQYGEHCAILLGHVRRGVSAYVSSQGLRAFIERQQMAAAWLKDMEAYNAQEEIIISLEDAVKASIANPENRRHELVVRARGFSDVADEMGYVGLFFTWTAPSKYHPWKTIKKSQPNQPDRTTENPKYDGSSPRDTQRYIGKLWERCRSALARNLSQVGDLPPTEDPIEYFGFRVVEPHHDGTPHWHLLIWVKPEHQHRLISILQRYALSHDKGDLVRKRHPDSKQPYSDITPRFDWKVMDKEKGGAVGYIVKYIAKNIDGYRVGDEGDLEAETAATEGARRVRAWASLWGLRQFQPLKGPPVGIWRELRRLPGRLQEAKGIVVAPLVSPIMEECRRYADAVDWKNFTQAMGGPCCRRDARPLSIYRTAFSTPNQYGEAMTKLVGVRACDGITQPTRTGEWVLRKCGSHAASVAQAGVSVGVGERSELVGVERSEGLSPLGALATTVRDDLEGSKEDPLGGINLFHLGLGDEEVAMVRHGLIVRTGDRSVCIRDGELKVTERHPFESPNEPSPYQIEAEARRRESKRQAELQDVRGLLAESGDPAAWLASMTAAGTDDALALLEALGDGDAEAAHTQLDQLRDTVDLRTWPLPPVERRQEAISNAEFFGLPADGLHSPARKPDVHHLIAETTRTRLSNARPEHREAVTPSHSWQIGCLDDLNKQDRHTRVVFKGLL</sequence>
<keyword evidence="6" id="KW-0378">Hydrolase</keyword>
<gene>
    <name evidence="9" type="ORF">MRM75_21650</name>
</gene>
<evidence type="ECO:0000313" key="9">
    <source>
        <dbReference type="EMBL" id="XAG69156.1"/>
    </source>
</evidence>
<evidence type="ECO:0000256" key="3">
    <source>
        <dbReference type="ARBA" id="ARBA00022705"/>
    </source>
</evidence>
<dbReference type="AlphaFoldDB" id="A0AAU6U4X9"/>
<evidence type="ECO:0000256" key="5">
    <source>
        <dbReference type="ARBA" id="ARBA00022759"/>
    </source>
</evidence>
<evidence type="ECO:0000256" key="4">
    <source>
        <dbReference type="ARBA" id="ARBA00022722"/>
    </source>
</evidence>
<comment type="function">
    <text evidence="1">Possible endonuclease which induces a single-strand cut and initiates DNA replication.</text>
</comment>
<evidence type="ECO:0000256" key="6">
    <source>
        <dbReference type="ARBA" id="ARBA00022801"/>
    </source>
</evidence>
<dbReference type="GO" id="GO:0004519">
    <property type="term" value="F:endonuclease activity"/>
    <property type="evidence" value="ECO:0007669"/>
    <property type="project" value="UniProtKB-KW"/>
</dbReference>